<evidence type="ECO:0000313" key="2">
    <source>
        <dbReference type="EMBL" id="KAL2270302.1"/>
    </source>
</evidence>
<accession>A0ABR4DL54</accession>
<dbReference type="EMBL" id="JAZGUE010000002">
    <property type="protein sequence ID" value="KAL2270302.1"/>
    <property type="molecule type" value="Genomic_DNA"/>
</dbReference>
<dbReference type="Gene3D" id="1.25.40.10">
    <property type="entry name" value="Tetratricopeptide repeat domain"/>
    <property type="match status" value="1"/>
</dbReference>
<protein>
    <submittedName>
        <fullName evidence="2">Uncharacterized protein</fullName>
    </submittedName>
</protein>
<dbReference type="SUPFAM" id="SSF48452">
    <property type="entry name" value="TPR-like"/>
    <property type="match status" value="1"/>
</dbReference>
<sequence>MPLSPRASLAARLAARPVRAGAMQHAVVRLPLLACPQHIQAQEQHPRPQQRRSYASRSHTVVLLNASREREALKNLDLPFQASDVPSEDVWKSFKKTHGGRLGGLSPQRCRSIALTYCEVVAQKSKHWEKLEKDHQIDAHSLHWTALPLRYHRTSAAAVSLGGHMLNTASYLGFAPSTLTAVNELTRMGKAALDTPRARAYLDRFNLLVHSSKDPDVLTLKGSLLLLQQQPTAALAYFDKAVEAARSLTPDEPAQRSAPGSGSGGPDKPVITVRKPRWTFEASCHFGRGIALVNLSRAQEAYRAFHVAAWELNHVHSLYLVAQMLNPEAPPPVPQMRESALLAAAQAGHWPAARYLSELLSRRAEDPGVPADQRASAREMAEEWALVAPPEKSSQKESQDPGWIRLVPVGEVGEKKPPKPRKSKR</sequence>
<dbReference type="RefSeq" id="XP_070869026.1">
    <property type="nucleotide sequence ID" value="XM_071008761.1"/>
</dbReference>
<name>A0ABR4DL54_9PEZI</name>
<feature type="region of interest" description="Disordered" evidence="1">
    <location>
        <begin position="365"/>
        <end position="425"/>
    </location>
</feature>
<evidence type="ECO:0000313" key="3">
    <source>
        <dbReference type="Proteomes" id="UP001600064"/>
    </source>
</evidence>
<dbReference type="InterPro" id="IPR011990">
    <property type="entry name" value="TPR-like_helical_dom_sf"/>
</dbReference>
<dbReference type="GeneID" id="98123405"/>
<proteinExistence type="predicted"/>
<comment type="caution">
    <text evidence="2">The sequence shown here is derived from an EMBL/GenBank/DDBJ whole genome shotgun (WGS) entry which is preliminary data.</text>
</comment>
<feature type="region of interest" description="Disordered" evidence="1">
    <location>
        <begin position="248"/>
        <end position="270"/>
    </location>
</feature>
<dbReference type="Proteomes" id="UP001600064">
    <property type="component" value="Unassembled WGS sequence"/>
</dbReference>
<organism evidence="2 3">
    <name type="scientific">Remersonia thermophila</name>
    <dbReference type="NCBI Taxonomy" id="72144"/>
    <lineage>
        <taxon>Eukaryota</taxon>
        <taxon>Fungi</taxon>
        <taxon>Dikarya</taxon>
        <taxon>Ascomycota</taxon>
        <taxon>Pezizomycotina</taxon>
        <taxon>Sordariomycetes</taxon>
        <taxon>Sordariomycetidae</taxon>
        <taxon>Sordariales</taxon>
        <taxon>Sordariales incertae sedis</taxon>
        <taxon>Remersonia</taxon>
    </lineage>
</organism>
<reference evidence="2 3" key="1">
    <citation type="journal article" date="2024" name="Commun. Biol.">
        <title>Comparative genomic analysis of thermophilic fungi reveals convergent evolutionary adaptations and gene losses.</title>
        <authorList>
            <person name="Steindorff A.S."/>
            <person name="Aguilar-Pontes M.V."/>
            <person name="Robinson A.J."/>
            <person name="Andreopoulos B."/>
            <person name="LaButti K."/>
            <person name="Kuo A."/>
            <person name="Mondo S."/>
            <person name="Riley R."/>
            <person name="Otillar R."/>
            <person name="Haridas S."/>
            <person name="Lipzen A."/>
            <person name="Grimwood J."/>
            <person name="Schmutz J."/>
            <person name="Clum A."/>
            <person name="Reid I.D."/>
            <person name="Moisan M.C."/>
            <person name="Butler G."/>
            <person name="Nguyen T.T.M."/>
            <person name="Dewar K."/>
            <person name="Conant G."/>
            <person name="Drula E."/>
            <person name="Henrissat B."/>
            <person name="Hansel C."/>
            <person name="Singer S."/>
            <person name="Hutchinson M.I."/>
            <person name="de Vries R.P."/>
            <person name="Natvig D.O."/>
            <person name="Powell A.J."/>
            <person name="Tsang A."/>
            <person name="Grigoriev I.V."/>
        </authorList>
    </citation>
    <scope>NUCLEOTIDE SEQUENCE [LARGE SCALE GENOMIC DNA]</scope>
    <source>
        <strain evidence="2 3">ATCC 22073</strain>
    </source>
</reference>
<keyword evidence="3" id="KW-1185">Reference proteome</keyword>
<gene>
    <name evidence="2" type="ORF">VTJ83DRAFT_2486</name>
</gene>
<evidence type="ECO:0000256" key="1">
    <source>
        <dbReference type="SAM" id="MobiDB-lite"/>
    </source>
</evidence>